<sequence length="109" mass="13007">MYLFDYLTNNYLFLSGTFLLNMFGGRMLFQDIQPHINNQFYLKHLFIFCLFFIATKDINLSLILIIMYIFFMSFLNDFKSNVKNSNTENNIKEKLDAATQMLEDIKLNM</sequence>
<keyword evidence="1" id="KW-0472">Membrane</keyword>
<evidence type="ECO:0000313" key="2">
    <source>
        <dbReference type="EMBL" id="QHS99870.1"/>
    </source>
</evidence>
<keyword evidence="1" id="KW-0812">Transmembrane</keyword>
<dbReference type="AlphaFoldDB" id="A0A6C0C622"/>
<evidence type="ECO:0000256" key="1">
    <source>
        <dbReference type="SAM" id="Phobius"/>
    </source>
</evidence>
<accession>A0A6C0C622</accession>
<feature type="transmembrane region" description="Helical" evidence="1">
    <location>
        <begin position="45"/>
        <end position="71"/>
    </location>
</feature>
<proteinExistence type="predicted"/>
<name>A0A6C0C622_9ZZZZ</name>
<reference evidence="2" key="1">
    <citation type="journal article" date="2020" name="Nature">
        <title>Giant virus diversity and host interactions through global metagenomics.</title>
        <authorList>
            <person name="Schulz F."/>
            <person name="Roux S."/>
            <person name="Paez-Espino D."/>
            <person name="Jungbluth S."/>
            <person name="Walsh D.A."/>
            <person name="Denef V.J."/>
            <person name="McMahon K.D."/>
            <person name="Konstantinidis K.T."/>
            <person name="Eloe-Fadrosh E.A."/>
            <person name="Kyrpides N.C."/>
            <person name="Woyke T."/>
        </authorList>
    </citation>
    <scope>NUCLEOTIDE SEQUENCE</scope>
    <source>
        <strain evidence="2">GVMAG-M-3300020187-37</strain>
    </source>
</reference>
<organism evidence="2">
    <name type="scientific">viral metagenome</name>
    <dbReference type="NCBI Taxonomy" id="1070528"/>
    <lineage>
        <taxon>unclassified sequences</taxon>
        <taxon>metagenomes</taxon>
        <taxon>organismal metagenomes</taxon>
    </lineage>
</organism>
<keyword evidence="1" id="KW-1133">Transmembrane helix</keyword>
<protein>
    <submittedName>
        <fullName evidence="2">Uncharacterized protein</fullName>
    </submittedName>
</protein>
<feature type="transmembrane region" description="Helical" evidence="1">
    <location>
        <begin position="6"/>
        <end position="24"/>
    </location>
</feature>
<dbReference type="EMBL" id="MN739350">
    <property type="protein sequence ID" value="QHS99870.1"/>
    <property type="molecule type" value="Genomic_DNA"/>
</dbReference>